<sequence length="90" mass="10107">MFIKDYVLDLITMPKLVQSCWGTTKRLGFEAVFKARPQIDVPSACDAGKSALFIISAHNARKSYSKAIKEKIRDAGLRGDLKYRRNTNTA</sequence>
<protein>
    <submittedName>
        <fullName evidence="1">Uncharacterized protein</fullName>
    </submittedName>
</protein>
<gene>
    <name evidence="1" type="ORF">EVAR_92273_1</name>
</gene>
<dbReference type="Proteomes" id="UP000299102">
    <property type="component" value="Unassembled WGS sequence"/>
</dbReference>
<comment type="caution">
    <text evidence="1">The sequence shown here is derived from an EMBL/GenBank/DDBJ whole genome shotgun (WGS) entry which is preliminary data.</text>
</comment>
<proteinExistence type="predicted"/>
<evidence type="ECO:0000313" key="2">
    <source>
        <dbReference type="Proteomes" id="UP000299102"/>
    </source>
</evidence>
<reference evidence="1 2" key="1">
    <citation type="journal article" date="2019" name="Commun. Biol.">
        <title>The bagworm genome reveals a unique fibroin gene that provides high tensile strength.</title>
        <authorList>
            <person name="Kono N."/>
            <person name="Nakamura H."/>
            <person name="Ohtoshi R."/>
            <person name="Tomita M."/>
            <person name="Numata K."/>
            <person name="Arakawa K."/>
        </authorList>
    </citation>
    <scope>NUCLEOTIDE SEQUENCE [LARGE SCALE GENOMIC DNA]</scope>
</reference>
<dbReference type="AlphaFoldDB" id="A0A4C1TNJ9"/>
<organism evidence="1 2">
    <name type="scientific">Eumeta variegata</name>
    <name type="common">Bagworm moth</name>
    <name type="synonym">Eumeta japonica</name>
    <dbReference type="NCBI Taxonomy" id="151549"/>
    <lineage>
        <taxon>Eukaryota</taxon>
        <taxon>Metazoa</taxon>
        <taxon>Ecdysozoa</taxon>
        <taxon>Arthropoda</taxon>
        <taxon>Hexapoda</taxon>
        <taxon>Insecta</taxon>
        <taxon>Pterygota</taxon>
        <taxon>Neoptera</taxon>
        <taxon>Endopterygota</taxon>
        <taxon>Lepidoptera</taxon>
        <taxon>Glossata</taxon>
        <taxon>Ditrysia</taxon>
        <taxon>Tineoidea</taxon>
        <taxon>Psychidae</taxon>
        <taxon>Oiketicinae</taxon>
        <taxon>Eumeta</taxon>
    </lineage>
</organism>
<name>A0A4C1TNJ9_EUMVA</name>
<keyword evidence="2" id="KW-1185">Reference proteome</keyword>
<evidence type="ECO:0000313" key="1">
    <source>
        <dbReference type="EMBL" id="GBP15278.1"/>
    </source>
</evidence>
<dbReference type="EMBL" id="BGZK01000070">
    <property type="protein sequence ID" value="GBP15278.1"/>
    <property type="molecule type" value="Genomic_DNA"/>
</dbReference>
<accession>A0A4C1TNJ9</accession>